<evidence type="ECO:0000313" key="2">
    <source>
        <dbReference type="EMBL" id="CAB4603863.1"/>
    </source>
</evidence>
<feature type="domain" description="EthD" evidence="1">
    <location>
        <begin position="17"/>
        <end position="81"/>
    </location>
</feature>
<sequence>MIRVSVLYPAAEGSTFDHDYYKNTHVPLAAGTWGVGAEIDKGVNGPYVAGVHFFFESLEQMQAAMGAPGTADVMADVANYTNIQPVMQISEVV</sequence>
<reference evidence="2" key="1">
    <citation type="submission" date="2020-05" db="EMBL/GenBank/DDBJ databases">
        <authorList>
            <person name="Chiriac C."/>
            <person name="Salcher M."/>
            <person name="Ghai R."/>
            <person name="Kavagutti S V."/>
        </authorList>
    </citation>
    <scope>NUCLEOTIDE SEQUENCE</scope>
</reference>
<dbReference type="PANTHER" id="PTHR40260:SF2">
    <property type="entry name" value="BLR8190 PROTEIN"/>
    <property type="match status" value="1"/>
</dbReference>
<dbReference type="NCBIfam" id="TIGR02118">
    <property type="entry name" value="EthD family reductase"/>
    <property type="match status" value="1"/>
</dbReference>
<dbReference type="InterPro" id="IPR011008">
    <property type="entry name" value="Dimeric_a/b-barrel"/>
</dbReference>
<dbReference type="SUPFAM" id="SSF54909">
    <property type="entry name" value="Dimeric alpha+beta barrel"/>
    <property type="match status" value="1"/>
</dbReference>
<dbReference type="GO" id="GO:0016491">
    <property type="term" value="F:oxidoreductase activity"/>
    <property type="evidence" value="ECO:0007669"/>
    <property type="project" value="InterPro"/>
</dbReference>
<dbReference type="Pfam" id="PF07110">
    <property type="entry name" value="EthD"/>
    <property type="match status" value="1"/>
</dbReference>
<gene>
    <name evidence="2" type="ORF">UFOPK1493_04520</name>
</gene>
<name>A0A6J6GVD8_9ZZZZ</name>
<dbReference type="PANTHER" id="PTHR40260">
    <property type="entry name" value="BLR8190 PROTEIN"/>
    <property type="match status" value="1"/>
</dbReference>
<dbReference type="InterPro" id="IPR009799">
    <property type="entry name" value="EthD_dom"/>
</dbReference>
<dbReference type="AlphaFoldDB" id="A0A6J6GVD8"/>
<organism evidence="2">
    <name type="scientific">freshwater metagenome</name>
    <dbReference type="NCBI Taxonomy" id="449393"/>
    <lineage>
        <taxon>unclassified sequences</taxon>
        <taxon>metagenomes</taxon>
        <taxon>ecological metagenomes</taxon>
    </lineage>
</organism>
<evidence type="ECO:0000259" key="1">
    <source>
        <dbReference type="Pfam" id="PF07110"/>
    </source>
</evidence>
<protein>
    <submittedName>
        <fullName evidence="2">Unannotated protein</fullName>
    </submittedName>
</protein>
<dbReference type="Gene3D" id="3.30.70.100">
    <property type="match status" value="1"/>
</dbReference>
<proteinExistence type="predicted"/>
<accession>A0A6J6GVD8</accession>
<dbReference type="EMBL" id="CAEZSR010000373">
    <property type="protein sequence ID" value="CAB4603863.1"/>
    <property type="molecule type" value="Genomic_DNA"/>
</dbReference>